<reference evidence="1" key="1">
    <citation type="submission" date="2022-06" db="EMBL/GenBank/DDBJ databases">
        <title>Phylogenomic reconstructions and comparative analyses of Kickxellomycotina fungi.</title>
        <authorList>
            <person name="Reynolds N.K."/>
            <person name="Stajich J.E."/>
            <person name="Barry K."/>
            <person name="Grigoriev I.V."/>
            <person name="Crous P."/>
            <person name="Smith M.E."/>
        </authorList>
    </citation>
    <scope>NUCLEOTIDE SEQUENCE</scope>
    <source>
        <strain evidence="1">RSA 2271</strain>
    </source>
</reference>
<proteinExistence type="predicted"/>
<feature type="non-terminal residue" evidence="1">
    <location>
        <position position="189"/>
    </location>
</feature>
<name>A0ACC1HEX6_9FUNG</name>
<dbReference type="EMBL" id="JAMZIH010007677">
    <property type="protein sequence ID" value="KAJ1672889.1"/>
    <property type="molecule type" value="Genomic_DNA"/>
</dbReference>
<organism evidence="1 2">
    <name type="scientific">Spiromyces aspiralis</name>
    <dbReference type="NCBI Taxonomy" id="68401"/>
    <lineage>
        <taxon>Eukaryota</taxon>
        <taxon>Fungi</taxon>
        <taxon>Fungi incertae sedis</taxon>
        <taxon>Zoopagomycota</taxon>
        <taxon>Kickxellomycotina</taxon>
        <taxon>Kickxellomycetes</taxon>
        <taxon>Kickxellales</taxon>
        <taxon>Kickxellaceae</taxon>
        <taxon>Spiromyces</taxon>
    </lineage>
</organism>
<dbReference type="Proteomes" id="UP001145114">
    <property type="component" value="Unassembled WGS sequence"/>
</dbReference>
<protein>
    <submittedName>
        <fullName evidence="1">Uncharacterized protein</fullName>
    </submittedName>
</protein>
<keyword evidence="2" id="KW-1185">Reference proteome</keyword>
<sequence length="189" mass="20455">MSQRNDTNYLPFTYQLARYARNDSASKASGKLAFELMDGTDRFHMVSIKDIKKDVNASDKLLTWTVPEDIPTSNNLSIRVTDEEGNQNYSSTFSGGGAPVKPKSGDQKKSEKDSASAHKDDKDYKSDKSDKSASKDKGSKKSKQSKHSASESASASETKSEHNSSSAEGTTAARAAEETGDAGEVKLSW</sequence>
<gene>
    <name evidence="1" type="ORF">EV182_006287</name>
</gene>
<evidence type="ECO:0000313" key="2">
    <source>
        <dbReference type="Proteomes" id="UP001145114"/>
    </source>
</evidence>
<accession>A0ACC1HEX6</accession>
<evidence type="ECO:0000313" key="1">
    <source>
        <dbReference type="EMBL" id="KAJ1672889.1"/>
    </source>
</evidence>
<comment type="caution">
    <text evidence="1">The sequence shown here is derived from an EMBL/GenBank/DDBJ whole genome shotgun (WGS) entry which is preliminary data.</text>
</comment>